<dbReference type="GeneID" id="36101639"/>
<dbReference type="KEGG" id="mmad:MMJJ_05460"/>
<dbReference type="Proteomes" id="UP000590564">
    <property type="component" value="Unassembled WGS sequence"/>
</dbReference>
<sequence>MYQKNDINPKEQSSENNDEFEIILSKSEDLLPAIRFLIGDKSQYKFYKMSKISRKMVHRVYTDDSYKMRSDVLIKIINSLGKNLIIR</sequence>
<dbReference type="Proteomes" id="UP000568063">
    <property type="component" value="Unassembled WGS sequence"/>
</dbReference>
<evidence type="ECO:0000313" key="11">
    <source>
        <dbReference type="Proteomes" id="UP000563838"/>
    </source>
</evidence>
<reference evidence="8" key="1">
    <citation type="journal article" date="2018" name="Genome Announc.">
        <title>Complete Genome Sequence of the Methanococcus maripaludis Type Strain JJ (DSM 2067), a Model for Selenoprotein Synthesis in Archaea.</title>
        <authorList>
            <person name="Poehlein A."/>
            <person name="Heym D."/>
            <person name="Quitzke V."/>
            <person name="Fersch J."/>
            <person name="Daniel R."/>
            <person name="Rother M."/>
        </authorList>
    </citation>
    <scope>NUCLEOTIDE SEQUENCE [LARGE SCALE GENOMIC DNA]</scope>
    <source>
        <strain evidence="8">DSM 2067</strain>
    </source>
</reference>
<proteinExistence type="predicted"/>
<evidence type="ECO:0000313" key="3">
    <source>
        <dbReference type="EMBL" id="MBA2853950.1"/>
    </source>
</evidence>
<dbReference type="EMBL" id="CP026606">
    <property type="protein sequence ID" value="AVB75963.1"/>
    <property type="molecule type" value="Genomic_DNA"/>
</dbReference>
<evidence type="ECO:0000313" key="6">
    <source>
        <dbReference type="EMBL" id="MBB6401588.1"/>
    </source>
</evidence>
<dbReference type="EMBL" id="JACHEC010000002">
    <property type="protein sequence ID" value="MBB6401588.1"/>
    <property type="molecule type" value="Genomic_DNA"/>
</dbReference>
<dbReference type="Proteomes" id="UP000571751">
    <property type="component" value="Unassembled WGS sequence"/>
</dbReference>
<gene>
    <name evidence="2" type="ORF">HNP87_001421</name>
    <name evidence="3" type="ORF">HNP89_001928</name>
    <name evidence="4" type="ORF">HNP91_001872</name>
    <name evidence="6" type="ORF">HNP92_000893</name>
    <name evidence="5" type="ORF">HNP95_001111</name>
    <name evidence="7" type="ORF">HNP96_001856</name>
    <name evidence="1" type="ORF">MMJJ_05460</name>
</gene>
<evidence type="ECO:0000313" key="12">
    <source>
        <dbReference type="Proteomes" id="UP000568063"/>
    </source>
</evidence>
<evidence type="ECO:0000313" key="4">
    <source>
        <dbReference type="EMBL" id="MBA2861040.1"/>
    </source>
</evidence>
<dbReference type="Proteomes" id="UP000522365">
    <property type="component" value="Unassembled WGS sequence"/>
</dbReference>
<evidence type="ECO:0000313" key="13">
    <source>
        <dbReference type="Proteomes" id="UP000571751"/>
    </source>
</evidence>
<evidence type="ECO:0000313" key="8">
    <source>
        <dbReference type="Proteomes" id="UP000239462"/>
    </source>
</evidence>
<dbReference type="RefSeq" id="WP_104837578.1">
    <property type="nucleotide sequence ID" value="NZ_CP026606.1"/>
</dbReference>
<protein>
    <submittedName>
        <fullName evidence="1">Uncharacterized protein</fullName>
    </submittedName>
</protein>
<evidence type="ECO:0000313" key="9">
    <source>
        <dbReference type="Proteomes" id="UP000522365"/>
    </source>
</evidence>
<accession>A0A2L1C9I4</accession>
<organism evidence="1 8">
    <name type="scientific">Methanococcus maripaludis</name>
    <name type="common">Methanococcus deltae</name>
    <dbReference type="NCBI Taxonomy" id="39152"/>
    <lineage>
        <taxon>Archaea</taxon>
        <taxon>Methanobacteriati</taxon>
        <taxon>Methanobacteriota</taxon>
        <taxon>Methanomada group</taxon>
        <taxon>Methanococci</taxon>
        <taxon>Methanococcales</taxon>
        <taxon>Methanococcaceae</taxon>
        <taxon>Methanococcus</taxon>
    </lineage>
</organism>
<reference evidence="1" key="2">
    <citation type="submission" date="2018-02" db="EMBL/GenBank/DDBJ databases">
        <title>Complete genome sequence of the Methanococcus maripaludis type strain JJ (DSM 2067), a model for selenoprotein synthesis in Archaea.</title>
        <authorList>
            <person name="Poehlein A."/>
            <person name="Heym D."/>
            <person name="Quitzke V."/>
            <person name="Fersch J."/>
            <person name="Daniel R."/>
            <person name="Rother M."/>
        </authorList>
    </citation>
    <scope>NUCLEOTIDE SEQUENCE [LARGE SCALE GENOMIC DNA]</scope>
    <source>
        <strain evidence="1">DSM 2067</strain>
    </source>
</reference>
<evidence type="ECO:0000313" key="7">
    <source>
        <dbReference type="EMBL" id="MBB6497797.1"/>
    </source>
</evidence>
<dbReference type="Proteomes" id="UP000563838">
    <property type="component" value="Unassembled WGS sequence"/>
</dbReference>
<dbReference type="AlphaFoldDB" id="A0A2L1C9I4"/>
<evidence type="ECO:0000313" key="5">
    <source>
        <dbReference type="EMBL" id="MBA2868932.1"/>
    </source>
</evidence>
<dbReference type="EMBL" id="JACDUK010000005">
    <property type="protein sequence ID" value="MBA2853950.1"/>
    <property type="molecule type" value="Genomic_DNA"/>
</dbReference>
<evidence type="ECO:0000313" key="1">
    <source>
        <dbReference type="EMBL" id="AVB75963.1"/>
    </source>
</evidence>
<name>A0A2L1C9I4_METMI</name>
<dbReference type="EMBL" id="JACDUP010000002">
    <property type="protein sequence ID" value="MBA2868932.1"/>
    <property type="molecule type" value="Genomic_DNA"/>
</dbReference>
<dbReference type="EMBL" id="JACDUI010000002">
    <property type="protein sequence ID" value="MBA2840889.1"/>
    <property type="molecule type" value="Genomic_DNA"/>
</dbReference>
<evidence type="ECO:0000313" key="2">
    <source>
        <dbReference type="EMBL" id="MBA2840889.1"/>
    </source>
</evidence>
<dbReference type="EMBL" id="JACDUM010000004">
    <property type="protein sequence ID" value="MBA2861040.1"/>
    <property type="molecule type" value="Genomic_DNA"/>
</dbReference>
<dbReference type="Proteomes" id="UP000536195">
    <property type="component" value="Unassembled WGS sequence"/>
</dbReference>
<reference evidence="10 14" key="3">
    <citation type="submission" date="2020-08" db="EMBL/GenBank/DDBJ databases">
        <title>Genomic Encyclopedia of Type Strains, Phase IV (KMG-V): Genome sequencing to study the core and pangenomes of soil and plant-associated prokaryotes.</title>
        <authorList>
            <person name="Whitman W."/>
        </authorList>
    </citation>
    <scope>NUCLEOTIDE SEQUENCE [LARGE SCALE GENOMIC DNA]</scope>
    <source>
        <strain evidence="2 11">A4</strain>
        <strain evidence="6 10">C11</strain>
        <strain evidence="5 13">C14</strain>
        <strain evidence="4 12">C9</strain>
        <strain evidence="7 14">D1</strain>
        <strain evidence="3 9">S1</strain>
    </source>
</reference>
<dbReference type="EMBL" id="JACHED010000005">
    <property type="protein sequence ID" value="MBB6497797.1"/>
    <property type="molecule type" value="Genomic_DNA"/>
</dbReference>
<dbReference type="Proteomes" id="UP000239462">
    <property type="component" value="Chromosome"/>
</dbReference>
<evidence type="ECO:0000313" key="10">
    <source>
        <dbReference type="Proteomes" id="UP000536195"/>
    </source>
</evidence>
<evidence type="ECO:0000313" key="14">
    <source>
        <dbReference type="Proteomes" id="UP000590564"/>
    </source>
</evidence>